<dbReference type="SUPFAM" id="SSF55729">
    <property type="entry name" value="Acyl-CoA N-acyltransferases (Nat)"/>
    <property type="match status" value="1"/>
</dbReference>
<dbReference type="Pfam" id="PF13480">
    <property type="entry name" value="Acetyltransf_6"/>
    <property type="match status" value="1"/>
</dbReference>
<dbReference type="AlphaFoldDB" id="A0AB33IZT6"/>
<evidence type="ECO:0000259" key="1">
    <source>
        <dbReference type="Pfam" id="PF13480"/>
    </source>
</evidence>
<gene>
    <name evidence="2" type="ORF">GTC17254_11350</name>
</gene>
<accession>A0AB33IZT6</accession>
<protein>
    <recommendedName>
        <fullName evidence="1">BioF2-like acetyltransferase domain-containing protein</fullName>
    </recommendedName>
</protein>
<dbReference type="InterPro" id="IPR016181">
    <property type="entry name" value="Acyl_CoA_acyltransferase"/>
</dbReference>
<sequence>MFEIKRYSPAMKEVWDGFVKASRQGTFLFLRDYMDYHRNRFSDFSLMVYSKNRLFAVLPANRDGNTLYSHQGLTYGGLLTQYQATAQSVCDVFQSANDYLQREGICRVVYKVIPWIYHQIPSEEDLYALIHVCKAQLIARDISSTLFPSANLRFAELRRRGCRKALQHQLAIEETSDFAPFWDVLNANLQSKYHTAPVHTLEEMGRLRESFPQNIRLFVAREAGETLAGVLVYVSSQVVHVQYISASPRGKALGALDLLFDVLIHHTFKDMPYFDFGKSTEQLGNYLNTNLIFQKEGFGGRGVCYDWYEWQL</sequence>
<dbReference type="EMBL" id="AP035786">
    <property type="protein sequence ID" value="BFO73538.1"/>
    <property type="molecule type" value="Genomic_DNA"/>
</dbReference>
<feature type="domain" description="BioF2-like acetyltransferase" evidence="1">
    <location>
        <begin position="163"/>
        <end position="281"/>
    </location>
</feature>
<reference evidence="2" key="1">
    <citation type="submission" date="2024-07" db="EMBL/GenBank/DDBJ databases">
        <title>Complete genome sequence of Prevotella sp. YM-2024 GTC17254.</title>
        <authorList>
            <person name="Hayashi M."/>
            <person name="Muto Y."/>
            <person name="Tanaka K."/>
            <person name="Niwa H."/>
        </authorList>
    </citation>
    <scope>NUCLEOTIDE SEQUENCE</scope>
    <source>
        <strain evidence="2">GTC17254</strain>
    </source>
</reference>
<organism evidence="2">
    <name type="scientific">Prevotella sp. GTC17254</name>
    <dbReference type="NCBI Taxonomy" id="3236794"/>
    <lineage>
        <taxon>Bacteria</taxon>
        <taxon>Pseudomonadati</taxon>
        <taxon>Bacteroidota</taxon>
        <taxon>Bacteroidia</taxon>
        <taxon>Bacteroidales</taxon>
        <taxon>Prevotellaceae</taxon>
        <taxon>Prevotella</taxon>
    </lineage>
</organism>
<evidence type="ECO:0000313" key="2">
    <source>
        <dbReference type="EMBL" id="BFO73538.1"/>
    </source>
</evidence>
<dbReference type="InterPro" id="IPR038740">
    <property type="entry name" value="BioF2-like_GNAT_dom"/>
</dbReference>
<name>A0AB33IZT6_9BACT</name>
<dbReference type="Gene3D" id="3.40.630.30">
    <property type="match status" value="1"/>
</dbReference>
<proteinExistence type="predicted"/>